<keyword evidence="10" id="KW-1185">Reference proteome</keyword>
<dbReference type="Pfam" id="PF01103">
    <property type="entry name" value="Omp85"/>
    <property type="match status" value="1"/>
</dbReference>
<dbReference type="InterPro" id="IPR000184">
    <property type="entry name" value="Bac_surfAg_D15"/>
</dbReference>
<dbReference type="PROSITE" id="PS51257">
    <property type="entry name" value="PROKAR_LIPOPROTEIN"/>
    <property type="match status" value="1"/>
</dbReference>
<dbReference type="InterPro" id="IPR010827">
    <property type="entry name" value="BamA/TamA_POTRA"/>
</dbReference>
<evidence type="ECO:0000256" key="4">
    <source>
        <dbReference type="ARBA" id="ARBA00023136"/>
    </source>
</evidence>
<comment type="subcellular location">
    <subcellularLocation>
        <location evidence="1">Membrane</location>
    </subcellularLocation>
</comment>
<name>A0ABY6J646_9BACT</name>
<keyword evidence="2" id="KW-0812">Transmembrane</keyword>
<feature type="chain" id="PRO_5046958694" evidence="6">
    <location>
        <begin position="27"/>
        <end position="810"/>
    </location>
</feature>
<proteinExistence type="predicted"/>
<evidence type="ECO:0000313" key="10">
    <source>
        <dbReference type="Proteomes" id="UP001162741"/>
    </source>
</evidence>
<dbReference type="PANTHER" id="PTHR12815">
    <property type="entry name" value="SORTING AND ASSEMBLY MACHINERY SAMM50 PROTEIN FAMILY MEMBER"/>
    <property type="match status" value="1"/>
</dbReference>
<gene>
    <name evidence="9" type="ORF">MKQ68_01365</name>
</gene>
<organism evidence="9 10">
    <name type="scientific">Chitinophaga horti</name>
    <dbReference type="NCBI Taxonomy" id="2920382"/>
    <lineage>
        <taxon>Bacteria</taxon>
        <taxon>Pseudomonadati</taxon>
        <taxon>Bacteroidota</taxon>
        <taxon>Chitinophagia</taxon>
        <taxon>Chitinophagales</taxon>
        <taxon>Chitinophagaceae</taxon>
        <taxon>Chitinophaga</taxon>
    </lineage>
</organism>
<evidence type="ECO:0000313" key="9">
    <source>
        <dbReference type="EMBL" id="UYQ93749.1"/>
    </source>
</evidence>
<accession>A0ABY6J646</accession>
<evidence type="ECO:0000259" key="7">
    <source>
        <dbReference type="Pfam" id="PF01103"/>
    </source>
</evidence>
<protein>
    <submittedName>
        <fullName evidence="9">BamA/TamA family outer membrane protein</fullName>
    </submittedName>
</protein>
<keyword evidence="3 6" id="KW-0732">Signal</keyword>
<dbReference type="PANTHER" id="PTHR12815:SF47">
    <property type="entry name" value="TRANSLOCATION AND ASSEMBLY MODULE SUBUNIT TAMA"/>
    <property type="match status" value="1"/>
</dbReference>
<dbReference type="Pfam" id="PF07244">
    <property type="entry name" value="POTRA"/>
    <property type="match status" value="1"/>
</dbReference>
<sequence>MQKPFNSAYNICFTCLLICACIFISACSNTKYLQKDQRLFTGSEMTINGEITSTEKQELKSALSSKSLMLQQPNTKFLGMRTRVWLYNQKYNEKKSNWFWHLVLAPRNLEEPAIYDSAKTRESVDRMTTYLNNQGFFYAQVKHEEEVKNQRVSLKYEVNTGKNFVIDKVIFAIPDSAIRNVVLENQTLSLLKKNTVYKGETLNAERERLTRVLRNAGYYKFPRDLIEFELDTLNKSLFKNALNPFENLTGIFNNRDQSKLTLDVEVRINKPTDSSSTEDKLYYIDSIYVYPDLPLAGNLNDSTLKETQRRAFTVRSYSDNLRPGVLARSILIRPGNKYSIDSYNGTINKLYDLNLFQFITLQYREKQDSLHKLDAYIQMTQKKRQELGLTADVTTSSDYFVGSSLSLNYRNYNINRAANELQVSLKGGVEIVRNDGRFALQTREYGIESNLTFPRFITPFFRVPQSNRSTAKTRVSAGFSSISRVEKFVISTLSSSFGYEWNESIYKRWILRPITLNYVGTELTKVFRDSVVNLSPYLVRSFEPAFIGGESFTFIYTNNDALHTKRNSFVRVNFEESGLWLKGLNSAIYGISSKNTSLEMGTNVKISQFVKLDADYRIYWNRPKASTVARAYIGVGLPYGQSDVLPYIRQYTSGGPNSIRAWRLRTLGPGSYVDTSATAAIFPDQTGDMKLEANLEYRFDILRLFNGTINLKGATFLDVGNIWMLKRDTVRPGAEFRFSKLYNDLAIGTGAGLRLDFSFFVVRFDWGLPLKKPFRTDAEDKSWYISKWDLGSGTWRKENIIWNVAIGYPF</sequence>
<dbReference type="InterPro" id="IPR039910">
    <property type="entry name" value="D15-like"/>
</dbReference>
<keyword evidence="5" id="KW-0998">Cell outer membrane</keyword>
<reference evidence="9" key="1">
    <citation type="submission" date="2022-10" db="EMBL/GenBank/DDBJ databases">
        <title>Chitinophaga sp. nov., isolated from soil.</title>
        <authorList>
            <person name="Jeon C.O."/>
        </authorList>
    </citation>
    <scope>NUCLEOTIDE SEQUENCE</scope>
    <source>
        <strain evidence="9">R8</strain>
    </source>
</reference>
<feature type="domain" description="POTRA" evidence="8">
    <location>
        <begin position="108"/>
        <end position="161"/>
    </location>
</feature>
<evidence type="ECO:0000256" key="5">
    <source>
        <dbReference type="ARBA" id="ARBA00023237"/>
    </source>
</evidence>
<dbReference type="RefSeq" id="WP_264281763.1">
    <property type="nucleotide sequence ID" value="NZ_CP107006.1"/>
</dbReference>
<evidence type="ECO:0000256" key="3">
    <source>
        <dbReference type="ARBA" id="ARBA00022729"/>
    </source>
</evidence>
<evidence type="ECO:0000256" key="6">
    <source>
        <dbReference type="SAM" id="SignalP"/>
    </source>
</evidence>
<dbReference type="Gene3D" id="3.10.20.310">
    <property type="entry name" value="membrane protein fhac"/>
    <property type="match status" value="1"/>
</dbReference>
<feature type="domain" description="Bacterial surface antigen (D15)" evidence="7">
    <location>
        <begin position="606"/>
        <end position="775"/>
    </location>
</feature>
<dbReference type="EMBL" id="CP107006">
    <property type="protein sequence ID" value="UYQ93749.1"/>
    <property type="molecule type" value="Genomic_DNA"/>
</dbReference>
<feature type="signal peptide" evidence="6">
    <location>
        <begin position="1"/>
        <end position="26"/>
    </location>
</feature>
<keyword evidence="4" id="KW-0472">Membrane</keyword>
<evidence type="ECO:0000259" key="8">
    <source>
        <dbReference type="Pfam" id="PF07244"/>
    </source>
</evidence>
<evidence type="ECO:0000256" key="2">
    <source>
        <dbReference type="ARBA" id="ARBA00022692"/>
    </source>
</evidence>
<dbReference type="Gene3D" id="2.40.160.50">
    <property type="entry name" value="membrane protein fhac: a member of the omp85/tpsb transporter family"/>
    <property type="match status" value="1"/>
</dbReference>
<dbReference type="Proteomes" id="UP001162741">
    <property type="component" value="Chromosome"/>
</dbReference>
<evidence type="ECO:0000256" key="1">
    <source>
        <dbReference type="ARBA" id="ARBA00004370"/>
    </source>
</evidence>